<dbReference type="InterPro" id="IPR053521">
    <property type="entry name" value="McjB-like"/>
</dbReference>
<sequence>MSSLRPGLSYCDVGERLVFLDVAADCYFCLDAEAEAEFRRLDRCPGSGAPSASLQDTGLFACSAHAAPPAPCKQPVPASRSLLDTPFPLAGPAATIAAIARLHEAKLRFRLQGLAGALASLRKAKLRSPARSGSRDDLAGAMASFVRAERIVTVADACLSHSYAVARQLLAQGLDASLVLGVRLGPFAAHCWVQHDDWVINDRLDTVRTFKPILVV</sequence>
<feature type="domain" description="Microcin J25-processing protein McjB C-terminal" evidence="1">
    <location>
        <begin position="106"/>
        <end position="214"/>
    </location>
</feature>
<protein>
    <recommendedName>
        <fullName evidence="1">Microcin J25-processing protein McjB C-terminal domain-containing protein</fullName>
    </recommendedName>
</protein>
<accession>A0ABQ1RYV3</accession>
<evidence type="ECO:0000259" key="1">
    <source>
        <dbReference type="Pfam" id="PF13471"/>
    </source>
</evidence>
<dbReference type="NCBIfam" id="NF033537">
    <property type="entry name" value="lasso_biosyn_B2"/>
    <property type="match status" value="1"/>
</dbReference>
<organism evidence="2 3">
    <name type="scientific">Tsuneonella deserti</name>
    <dbReference type="NCBI Taxonomy" id="2035528"/>
    <lineage>
        <taxon>Bacteria</taxon>
        <taxon>Pseudomonadati</taxon>
        <taxon>Pseudomonadota</taxon>
        <taxon>Alphaproteobacteria</taxon>
        <taxon>Sphingomonadales</taxon>
        <taxon>Erythrobacteraceae</taxon>
        <taxon>Tsuneonella</taxon>
    </lineage>
</organism>
<proteinExistence type="predicted"/>
<evidence type="ECO:0000313" key="2">
    <source>
        <dbReference type="EMBL" id="GGD84468.1"/>
    </source>
</evidence>
<dbReference type="Pfam" id="PF13471">
    <property type="entry name" value="Transglut_core3"/>
    <property type="match status" value="1"/>
</dbReference>
<keyword evidence="3" id="KW-1185">Reference proteome</keyword>
<dbReference type="Proteomes" id="UP000619041">
    <property type="component" value="Unassembled WGS sequence"/>
</dbReference>
<name>A0ABQ1RYV3_9SPHN</name>
<gene>
    <name evidence="2" type="ORF">GCM10011515_00230</name>
</gene>
<reference evidence="3" key="1">
    <citation type="journal article" date="2019" name="Int. J. Syst. Evol. Microbiol.">
        <title>The Global Catalogue of Microorganisms (GCM) 10K type strain sequencing project: providing services to taxonomists for standard genome sequencing and annotation.</title>
        <authorList>
            <consortium name="The Broad Institute Genomics Platform"/>
            <consortium name="The Broad Institute Genome Sequencing Center for Infectious Disease"/>
            <person name="Wu L."/>
            <person name="Ma J."/>
        </authorList>
    </citation>
    <scope>NUCLEOTIDE SEQUENCE [LARGE SCALE GENOMIC DNA]</scope>
    <source>
        <strain evidence="3">CGMCC 1.15959</strain>
    </source>
</reference>
<comment type="caution">
    <text evidence="2">The sequence shown here is derived from an EMBL/GenBank/DDBJ whole genome shotgun (WGS) entry which is preliminary data.</text>
</comment>
<dbReference type="EMBL" id="BMKL01000001">
    <property type="protein sequence ID" value="GGD84468.1"/>
    <property type="molecule type" value="Genomic_DNA"/>
</dbReference>
<dbReference type="InterPro" id="IPR032708">
    <property type="entry name" value="McjB_C"/>
</dbReference>
<evidence type="ECO:0000313" key="3">
    <source>
        <dbReference type="Proteomes" id="UP000619041"/>
    </source>
</evidence>